<feature type="domain" description="HNH nuclease" evidence="1">
    <location>
        <begin position="4"/>
        <end position="55"/>
    </location>
</feature>
<protein>
    <submittedName>
        <fullName evidence="2">HNH endonuclease</fullName>
    </submittedName>
</protein>
<evidence type="ECO:0000313" key="2">
    <source>
        <dbReference type="EMBL" id="KGF71378.1"/>
    </source>
</evidence>
<keyword evidence="2" id="KW-0540">Nuclease</keyword>
<organism evidence="2 3">
    <name type="scientific">Neosynechococcus sphagnicola sy1</name>
    <dbReference type="NCBI Taxonomy" id="1497020"/>
    <lineage>
        <taxon>Bacteria</taxon>
        <taxon>Bacillati</taxon>
        <taxon>Cyanobacteriota</taxon>
        <taxon>Cyanophyceae</taxon>
        <taxon>Neosynechococcales</taxon>
        <taxon>Neosynechococcaceae</taxon>
        <taxon>Neosynechococcus</taxon>
    </lineage>
</organism>
<dbReference type="Pfam" id="PF01844">
    <property type="entry name" value="HNH"/>
    <property type="match status" value="1"/>
</dbReference>
<evidence type="ECO:0000259" key="1">
    <source>
        <dbReference type="SMART" id="SM00507"/>
    </source>
</evidence>
<dbReference type="SMART" id="SM00507">
    <property type="entry name" value="HNHc"/>
    <property type="match status" value="1"/>
</dbReference>
<gene>
    <name evidence="2" type="ORF">DO97_21555</name>
</gene>
<dbReference type="STRING" id="1497020.DO97_21555"/>
<sequence>MAFSEKTKLIAKHKSAFRCCLCHKPFVEIHHITPQAEGGAYKLDNAAPLCSSCHDLYGGNPEKRKTIRQMRDYWWDLIEKRRKNLTETLYIDKFCEVSTDKNWEGVLRSKGIVIYHAVFEEEGFEDSVGHIHRLLKSAQDNTPNQKRFLFLDIDGHRNKNGGFDHDMYELQRHFLLGFLAPYFTEIYMPLGVIKNEKVQRNDVPERIEIFEDLNQEYINDAIDKGVSSIWVADKDKLMTFE</sequence>
<proteinExistence type="predicted"/>
<dbReference type="OrthoDB" id="514018at2"/>
<dbReference type="Gene3D" id="1.10.30.50">
    <property type="match status" value="1"/>
</dbReference>
<accession>A0A098TKL6</accession>
<dbReference type="RefSeq" id="WP_036536992.1">
    <property type="nucleotide sequence ID" value="NZ_JJML01000088.1"/>
</dbReference>
<dbReference type="CDD" id="cd00085">
    <property type="entry name" value="HNHc"/>
    <property type="match status" value="1"/>
</dbReference>
<dbReference type="InterPro" id="IPR003615">
    <property type="entry name" value="HNH_nuc"/>
</dbReference>
<dbReference type="GO" id="GO:0004519">
    <property type="term" value="F:endonuclease activity"/>
    <property type="evidence" value="ECO:0007669"/>
    <property type="project" value="UniProtKB-KW"/>
</dbReference>
<dbReference type="InterPro" id="IPR002711">
    <property type="entry name" value="HNH"/>
</dbReference>
<keyword evidence="3" id="KW-1185">Reference proteome</keyword>
<evidence type="ECO:0000313" key="3">
    <source>
        <dbReference type="Proteomes" id="UP000030170"/>
    </source>
</evidence>
<reference evidence="2 3" key="1">
    <citation type="journal article" date="2014" name="Mol. Ecol.">
        <title>Evolution of Synechococcus.</title>
        <authorList>
            <person name="Dvorak P."/>
            <person name="Casamatta D."/>
            <person name="Hasler P."/>
            <person name="Poulickova A."/>
            <person name="Ondrej V."/>
            <person name="Sanges R."/>
        </authorList>
    </citation>
    <scope>NUCLEOTIDE SEQUENCE [LARGE SCALE GENOMIC DNA]</scope>
    <source>
        <strain evidence="2 3">CAUP A 1101</strain>
    </source>
</reference>
<keyword evidence="2" id="KW-0255">Endonuclease</keyword>
<dbReference type="EMBL" id="JJML01000088">
    <property type="protein sequence ID" value="KGF71378.1"/>
    <property type="molecule type" value="Genomic_DNA"/>
</dbReference>
<dbReference type="Proteomes" id="UP000030170">
    <property type="component" value="Unassembled WGS sequence"/>
</dbReference>
<comment type="caution">
    <text evidence="2">The sequence shown here is derived from an EMBL/GenBank/DDBJ whole genome shotgun (WGS) entry which is preliminary data.</text>
</comment>
<name>A0A098TKL6_9CYAN</name>
<keyword evidence="2" id="KW-0378">Hydrolase</keyword>
<dbReference type="GO" id="GO:0008270">
    <property type="term" value="F:zinc ion binding"/>
    <property type="evidence" value="ECO:0007669"/>
    <property type="project" value="InterPro"/>
</dbReference>
<dbReference type="GO" id="GO:0003676">
    <property type="term" value="F:nucleic acid binding"/>
    <property type="evidence" value="ECO:0007669"/>
    <property type="project" value="InterPro"/>
</dbReference>
<dbReference type="AlphaFoldDB" id="A0A098TKL6"/>